<evidence type="ECO:0000313" key="3">
    <source>
        <dbReference type="EMBL" id="ACZ11235.1"/>
    </source>
</evidence>
<keyword evidence="4" id="KW-1185">Reference proteome</keyword>
<reference evidence="3 4" key="2">
    <citation type="journal article" date="2010" name="Stand. Genomic Sci.">
        <title>Complete genome sequence of Sulfurospirillum deleyianum type strain (5175).</title>
        <authorList>
            <person name="Sikorski J."/>
            <person name="Lapidus A."/>
            <person name="Copeland A."/>
            <person name="Glavina Del Rio T."/>
            <person name="Nolan M."/>
            <person name="Lucas S."/>
            <person name="Chen F."/>
            <person name="Tice H."/>
            <person name="Cheng J.F."/>
            <person name="Saunders E."/>
            <person name="Bruce D."/>
            <person name="Goodwin L."/>
            <person name="Pitluck S."/>
            <person name="Ovchinnikova G."/>
            <person name="Pati A."/>
            <person name="Ivanova N."/>
            <person name="Mavromatis K."/>
            <person name="Chen A."/>
            <person name="Palaniappan K."/>
            <person name="Chain P."/>
            <person name="Land M."/>
            <person name="Hauser L."/>
            <person name="Chang Y.J."/>
            <person name="Jeffries C.D."/>
            <person name="Brettin T."/>
            <person name="Detter J.C."/>
            <person name="Han C."/>
            <person name="Rohde M."/>
            <person name="Lang E."/>
            <person name="Spring S."/>
            <person name="Goker M."/>
            <person name="Bristow J."/>
            <person name="Eisen J.A."/>
            <person name="Markowitz V."/>
            <person name="Hugenholtz P."/>
            <person name="Kyrpides N.C."/>
            <person name="Klenk H.P."/>
        </authorList>
    </citation>
    <scope>NUCLEOTIDE SEQUENCE [LARGE SCALE GENOMIC DNA]</scope>
    <source>
        <strain evidence="4">ATCC 51133 / DSM 6946 / 5175</strain>
    </source>
</reference>
<dbReference type="InterPro" id="IPR013324">
    <property type="entry name" value="RNA_pol_sigma_r3/r4-like"/>
</dbReference>
<dbReference type="STRING" id="525898.Sdel_0197"/>
<dbReference type="Proteomes" id="UP000002222">
    <property type="component" value="Chromosome"/>
</dbReference>
<dbReference type="Pfam" id="PF02001">
    <property type="entry name" value="DUF134"/>
    <property type="match status" value="1"/>
</dbReference>
<gene>
    <name evidence="3" type="ordered locus">Sdel_0197</name>
</gene>
<accession>D1B0B6</accession>
<dbReference type="OrthoDB" id="280278at2"/>
<evidence type="ECO:0000256" key="1">
    <source>
        <dbReference type="ARBA" id="ARBA00009350"/>
    </source>
</evidence>
<dbReference type="HOGENOM" id="CLU_094511_0_1_7"/>
<dbReference type="InterPro" id="IPR036388">
    <property type="entry name" value="WH-like_DNA-bd_sf"/>
</dbReference>
<protein>
    <recommendedName>
        <fullName evidence="2">UPF0251 protein Sdel_0197</fullName>
    </recommendedName>
</protein>
<dbReference type="PANTHER" id="PTHR37478">
    <property type="match status" value="1"/>
</dbReference>
<dbReference type="InterPro" id="IPR002852">
    <property type="entry name" value="UPF0251"/>
</dbReference>
<organism evidence="3 4">
    <name type="scientific">Sulfurospirillum deleyianum (strain ATCC 51133 / DSM 6946 / 5175)</name>
    <dbReference type="NCBI Taxonomy" id="525898"/>
    <lineage>
        <taxon>Bacteria</taxon>
        <taxon>Pseudomonadati</taxon>
        <taxon>Campylobacterota</taxon>
        <taxon>Epsilonproteobacteria</taxon>
        <taxon>Campylobacterales</taxon>
        <taxon>Sulfurospirillaceae</taxon>
        <taxon>Sulfurospirillum</taxon>
    </lineage>
</organism>
<dbReference type="AlphaFoldDB" id="D1B0B6"/>
<proteinExistence type="inferred from homology"/>
<dbReference type="RefSeq" id="WP_012856001.1">
    <property type="nucleotide sequence ID" value="NC_013512.1"/>
</dbReference>
<evidence type="ECO:0000256" key="2">
    <source>
        <dbReference type="HAMAP-Rule" id="MF_00674"/>
    </source>
</evidence>
<dbReference type="Gene3D" id="1.10.10.10">
    <property type="entry name" value="Winged helix-like DNA-binding domain superfamily/Winged helix DNA-binding domain"/>
    <property type="match status" value="1"/>
</dbReference>
<sequence>MARNPKERVVSHPPLFTTFKPAGVIGDKLETIVLELDEYEAIRLADHEGFEHEQASEAMGISRSTFTRLVERARKKVASMLITGSKLTIGGGSIHFKENLYRCVECRHIFKASLHEEHEQCPLCHSSHLVNFARGFGHGRCCHERVQK</sequence>
<comment type="similarity">
    <text evidence="1 2">Belongs to the UPF0251 family.</text>
</comment>
<dbReference type="KEGG" id="sdl:Sdel_0197"/>
<dbReference type="EMBL" id="CP001816">
    <property type="protein sequence ID" value="ACZ11235.1"/>
    <property type="molecule type" value="Genomic_DNA"/>
</dbReference>
<dbReference type="HAMAP" id="MF_00674">
    <property type="entry name" value="UPF0251"/>
    <property type="match status" value="1"/>
</dbReference>
<dbReference type="SUPFAM" id="SSF88659">
    <property type="entry name" value="Sigma3 and sigma4 domains of RNA polymerase sigma factors"/>
    <property type="match status" value="1"/>
</dbReference>
<name>D1B0B6_SULD5</name>
<evidence type="ECO:0000313" key="4">
    <source>
        <dbReference type="Proteomes" id="UP000002222"/>
    </source>
</evidence>
<dbReference type="PANTHER" id="PTHR37478:SF2">
    <property type="entry name" value="UPF0251 PROTEIN TK0562"/>
    <property type="match status" value="1"/>
</dbReference>
<reference evidence="4" key="1">
    <citation type="submission" date="2009-11" db="EMBL/GenBank/DDBJ databases">
        <title>The complete genome of Sulfurospirillum deleyianum DSM 6946.</title>
        <authorList>
            <consortium name="US DOE Joint Genome Institute (JGI-PGF)"/>
            <person name="Lucas S."/>
            <person name="Copeland A."/>
            <person name="Lapidus A."/>
            <person name="Glavina del Rio T."/>
            <person name="Dalin E."/>
            <person name="Tice H."/>
            <person name="Bruce D."/>
            <person name="Goodwin L."/>
            <person name="Pitluck S."/>
            <person name="Kyrpides N."/>
            <person name="Mavromatis K."/>
            <person name="Ivanova N."/>
            <person name="Ovchinnikova G."/>
            <person name="Munk A.C."/>
            <person name="Lu M."/>
            <person name="Brettin T."/>
            <person name="Detter J.C."/>
            <person name="Han C."/>
            <person name="Tapia R."/>
            <person name="Larimer F."/>
            <person name="Land M."/>
            <person name="Hauser L."/>
            <person name="Markowitz V."/>
            <person name="Cheng J.F."/>
            <person name="Hugenholtz P."/>
            <person name="Woyke T."/>
            <person name="Wu D."/>
            <person name="Aumann P."/>
            <person name="Schneider S."/>
            <person name="Lang E."/>
            <person name="Spring S."/>
            <person name="Klenk H.P."/>
            <person name="Eisen J.A."/>
        </authorList>
    </citation>
    <scope>NUCLEOTIDE SEQUENCE [LARGE SCALE GENOMIC DNA]</scope>
    <source>
        <strain evidence="4">ATCC 51133 / DSM 6946 / 5175</strain>
    </source>
</reference>
<dbReference type="eggNOG" id="COG1342">
    <property type="taxonomic scope" value="Bacteria"/>
</dbReference>